<keyword evidence="4" id="KW-1185">Reference proteome</keyword>
<proteinExistence type="predicted"/>
<evidence type="ECO:0000313" key="4">
    <source>
        <dbReference type="Proteomes" id="UP000029507"/>
    </source>
</evidence>
<reference evidence="3 4" key="1">
    <citation type="submission" date="2014-08" db="EMBL/GenBank/DDBJ databases">
        <title>Comparative genomics of the Paenibacillus odorifer group.</title>
        <authorList>
            <person name="den Bakker H.C."/>
            <person name="Tsai Y.-C."/>
            <person name="Martin N."/>
            <person name="Korlach J."/>
            <person name="Wiedmann M."/>
        </authorList>
    </citation>
    <scope>NUCLEOTIDE SEQUENCE [LARGE SCALE GENOMIC DNA]</scope>
    <source>
        <strain evidence="3 4">DSM 14472</strain>
    </source>
</reference>
<feature type="region of interest" description="Disordered" evidence="1">
    <location>
        <begin position="199"/>
        <end position="223"/>
    </location>
</feature>
<dbReference type="KEGG" id="pste:PSTEL_06915"/>
<feature type="transmembrane region" description="Helical" evidence="2">
    <location>
        <begin position="12"/>
        <end position="38"/>
    </location>
</feature>
<sequence length="223" mass="24320">MRSRLRSDEGSFTLEASMVLPIIMCITMLLLFFCLYAYQKSMLLQVAASASEQAAFNWDNSHKAKDGSFTAGEYDSLYWRIGDDRLLSGLFGLGSDQNAAGITLPSEEGDGGLPEIKLGNAAVRIPGEMTGEMNYSYSLSGRAVSTRVSKMLHLPVIDELLSDGAQPEADSRSLIVEPVEFIRTVDLMRYYGAKFRGTSGGSGQETGMKKDDASEMVKKLGKK</sequence>
<dbReference type="Proteomes" id="UP000029507">
    <property type="component" value="Chromosome"/>
</dbReference>
<dbReference type="EMBL" id="CP009286">
    <property type="protein sequence ID" value="AIQ62875.1"/>
    <property type="molecule type" value="Genomic_DNA"/>
</dbReference>
<gene>
    <name evidence="3" type="ORF">PSTEL_06915</name>
</gene>
<name>A0A089LS13_9BACL</name>
<dbReference type="RefSeq" id="WP_038694344.1">
    <property type="nucleotide sequence ID" value="NZ_CP009286.1"/>
</dbReference>
<evidence type="ECO:0000256" key="2">
    <source>
        <dbReference type="SAM" id="Phobius"/>
    </source>
</evidence>
<keyword evidence="2" id="KW-0472">Membrane</keyword>
<dbReference type="AlphaFoldDB" id="A0A089LS13"/>
<dbReference type="OrthoDB" id="2703555at2"/>
<keyword evidence="2" id="KW-0812">Transmembrane</keyword>
<keyword evidence="2" id="KW-1133">Transmembrane helix</keyword>
<dbReference type="STRING" id="169760.PSTEL_06915"/>
<protein>
    <submittedName>
        <fullName evidence="3">Pilus assembly protein TadE</fullName>
    </submittedName>
</protein>
<accession>A0A089LS13</accession>
<organism evidence="3 4">
    <name type="scientific">Paenibacillus stellifer</name>
    <dbReference type="NCBI Taxonomy" id="169760"/>
    <lineage>
        <taxon>Bacteria</taxon>
        <taxon>Bacillati</taxon>
        <taxon>Bacillota</taxon>
        <taxon>Bacilli</taxon>
        <taxon>Bacillales</taxon>
        <taxon>Paenibacillaceae</taxon>
        <taxon>Paenibacillus</taxon>
    </lineage>
</organism>
<feature type="compositionally biased region" description="Basic and acidic residues" evidence="1">
    <location>
        <begin position="207"/>
        <end position="223"/>
    </location>
</feature>
<evidence type="ECO:0000313" key="3">
    <source>
        <dbReference type="EMBL" id="AIQ62875.1"/>
    </source>
</evidence>
<dbReference type="HOGENOM" id="CLU_1233584_0_0_9"/>
<evidence type="ECO:0000256" key="1">
    <source>
        <dbReference type="SAM" id="MobiDB-lite"/>
    </source>
</evidence>